<reference evidence="3" key="1">
    <citation type="submission" date="2016-06" db="UniProtKB">
        <authorList>
            <consortium name="WormBaseParasite"/>
        </authorList>
    </citation>
    <scope>IDENTIFICATION</scope>
</reference>
<dbReference type="PROSITE" id="PS50011">
    <property type="entry name" value="PROTEIN_KINASE_DOM"/>
    <property type="match status" value="1"/>
</dbReference>
<sequence>MGNNISDPSIHLVKSDCLRGGFAIYKNDNYEVSFHHTVQPTYNKFRIIKYLKTHTTTNRNDDSQSDVKISTCANVLACDDLLSSSVSYFNCCCYKIPVRLRHPSILRVHKACSDGLNSLYLVVENSVPFSAFVTNPTMDDLLAGSYSLLSALNFLHNTLGVSHNNVDTTSVFIGSNMCWKLCGFELALEFKNMSADHIRRIEALKGQQDAKVGQTKLFDAFQALNFDPAYAFCYDIYCFSRMICTLTDIGEGPLYNLVQVLINSCMHSLPKARIPSDHLLAHPSFKSPYISTLDFLDTYVSRSDEEKEVFFRYNYCKIFWFCQFSFNKDVCTKSVQYHLSYCSFN</sequence>
<dbReference type="WBParaSite" id="SCUD_0001054201-mRNA-1">
    <property type="protein sequence ID" value="SCUD_0001054201-mRNA-1"/>
    <property type="gene ID" value="SCUD_0001054201"/>
</dbReference>
<organism evidence="3">
    <name type="scientific">Schistosoma curassoni</name>
    <dbReference type="NCBI Taxonomy" id="6186"/>
    <lineage>
        <taxon>Eukaryota</taxon>
        <taxon>Metazoa</taxon>
        <taxon>Spiralia</taxon>
        <taxon>Lophotrochozoa</taxon>
        <taxon>Platyhelminthes</taxon>
        <taxon>Trematoda</taxon>
        <taxon>Digenea</taxon>
        <taxon>Strigeidida</taxon>
        <taxon>Schistosomatoidea</taxon>
        <taxon>Schistosomatidae</taxon>
        <taxon>Schistosoma</taxon>
    </lineage>
</organism>
<evidence type="ECO:0000313" key="3">
    <source>
        <dbReference type="WBParaSite" id="SCUD_0001054201-mRNA-1"/>
    </source>
</evidence>
<dbReference type="GO" id="GO:0005524">
    <property type="term" value="F:ATP binding"/>
    <property type="evidence" value="ECO:0007669"/>
    <property type="project" value="InterPro"/>
</dbReference>
<protein>
    <submittedName>
        <fullName evidence="3">Protein kinase domain-containing protein</fullName>
    </submittedName>
</protein>
<dbReference type="PANTHER" id="PTHR12984">
    <property type="entry name" value="SCY1-RELATED S/T PROTEIN KINASE-LIKE"/>
    <property type="match status" value="1"/>
</dbReference>
<dbReference type="STRING" id="6186.A0A183K6B7"/>
<dbReference type="Gene3D" id="1.10.510.10">
    <property type="entry name" value="Transferase(Phosphotransferase) domain 1"/>
    <property type="match status" value="1"/>
</dbReference>
<dbReference type="SUPFAM" id="SSF56112">
    <property type="entry name" value="Protein kinase-like (PK-like)"/>
    <property type="match status" value="1"/>
</dbReference>
<evidence type="ECO:0000256" key="1">
    <source>
        <dbReference type="ARBA" id="ARBA00038349"/>
    </source>
</evidence>
<dbReference type="AlphaFoldDB" id="A0A183K6B7"/>
<dbReference type="InterPro" id="IPR000719">
    <property type="entry name" value="Prot_kinase_dom"/>
</dbReference>
<dbReference type="InterPro" id="IPR011009">
    <property type="entry name" value="Kinase-like_dom_sf"/>
</dbReference>
<proteinExistence type="inferred from homology"/>
<name>A0A183K6B7_9TREM</name>
<comment type="similarity">
    <text evidence="1">Belongs to the protein kinase superfamily.</text>
</comment>
<dbReference type="InterPro" id="IPR051177">
    <property type="entry name" value="CIK-Related_Protein"/>
</dbReference>
<evidence type="ECO:0000259" key="2">
    <source>
        <dbReference type="PROSITE" id="PS50011"/>
    </source>
</evidence>
<dbReference type="GO" id="GO:0004672">
    <property type="term" value="F:protein kinase activity"/>
    <property type="evidence" value="ECO:0007669"/>
    <property type="project" value="InterPro"/>
</dbReference>
<feature type="domain" description="Protein kinase" evidence="2">
    <location>
        <begin position="1"/>
        <end position="345"/>
    </location>
</feature>
<accession>A0A183K6B7</accession>
<dbReference type="PANTHER" id="PTHR12984:SF15">
    <property type="entry name" value="PROTEIN-ASSOCIATING WITH THE CARBOXYL-TERMINAL DOMAIN OF EZRIN"/>
    <property type="match status" value="1"/>
</dbReference>